<dbReference type="GO" id="GO:0036430">
    <property type="term" value="F:CMP kinase activity"/>
    <property type="evidence" value="ECO:0007669"/>
    <property type="project" value="RHEA"/>
</dbReference>
<evidence type="ECO:0000256" key="2">
    <source>
        <dbReference type="ARBA" id="ARBA00012906"/>
    </source>
</evidence>
<keyword evidence="5 10" id="KW-0418">Kinase</keyword>
<evidence type="ECO:0000256" key="4">
    <source>
        <dbReference type="ARBA" id="ARBA00022741"/>
    </source>
</evidence>
<dbReference type="GO" id="GO:0036431">
    <property type="term" value="F:dCMP kinase activity"/>
    <property type="evidence" value="ECO:0007669"/>
    <property type="project" value="InterPro"/>
</dbReference>
<keyword evidence="6" id="KW-0067">ATP-binding</keyword>
<sequence length="218" mass="23896">MIVAMDGPAGCGKSTIARLLSERMGFLYINSGNIYRALTYAAIAKGLGLGDEAALLATASKALIEYDQDGSILLDGARLAAELRSAEVEAIVAQVSAVPEIRHIVNDIVRRLAEGKDVVVEGRDMTTVVFPQAELKFFIDASTEERARRRFAQGSSSMSYEEILENIRMRDEIDRNKKMGALKIAPDALYLDTSGLTIEAVYEKVYSEILHLREAHGE</sequence>
<dbReference type="HAMAP" id="MF_00238">
    <property type="entry name" value="Cytidyl_kinase_type1"/>
    <property type="match status" value="1"/>
</dbReference>
<comment type="catalytic activity">
    <reaction evidence="7">
        <text>dCMP + ATP = dCDP + ADP</text>
        <dbReference type="Rhea" id="RHEA:25094"/>
        <dbReference type="ChEBI" id="CHEBI:30616"/>
        <dbReference type="ChEBI" id="CHEBI:57566"/>
        <dbReference type="ChEBI" id="CHEBI:58593"/>
        <dbReference type="ChEBI" id="CHEBI:456216"/>
        <dbReference type="EC" id="2.7.4.25"/>
    </reaction>
</comment>
<comment type="similarity">
    <text evidence="1">Belongs to the cytidylate kinase family. Type 1 subfamily.</text>
</comment>
<keyword evidence="3 10" id="KW-0808">Transferase</keyword>
<feature type="domain" description="Cytidylate kinase" evidence="9">
    <location>
        <begin position="3"/>
        <end position="209"/>
    </location>
</feature>
<evidence type="ECO:0000259" key="9">
    <source>
        <dbReference type="Pfam" id="PF02224"/>
    </source>
</evidence>
<protein>
    <recommendedName>
        <fullName evidence="2">(d)CMP kinase</fullName>
        <ecNumber evidence="2">2.7.4.25</ecNumber>
    </recommendedName>
</protein>
<dbReference type="CDD" id="cd02020">
    <property type="entry name" value="CMPK"/>
    <property type="match status" value="1"/>
</dbReference>
<dbReference type="InterPro" id="IPR011994">
    <property type="entry name" value="Cytidylate_kinase_dom"/>
</dbReference>
<evidence type="ECO:0000256" key="5">
    <source>
        <dbReference type="ARBA" id="ARBA00022777"/>
    </source>
</evidence>
<comment type="catalytic activity">
    <reaction evidence="8">
        <text>CMP + ATP = CDP + ADP</text>
        <dbReference type="Rhea" id="RHEA:11600"/>
        <dbReference type="ChEBI" id="CHEBI:30616"/>
        <dbReference type="ChEBI" id="CHEBI:58069"/>
        <dbReference type="ChEBI" id="CHEBI:60377"/>
        <dbReference type="ChEBI" id="CHEBI:456216"/>
        <dbReference type="EC" id="2.7.4.25"/>
    </reaction>
</comment>
<dbReference type="Gene3D" id="3.40.50.300">
    <property type="entry name" value="P-loop containing nucleotide triphosphate hydrolases"/>
    <property type="match status" value="1"/>
</dbReference>
<keyword evidence="4" id="KW-0547">Nucleotide-binding</keyword>
<evidence type="ECO:0000256" key="6">
    <source>
        <dbReference type="ARBA" id="ARBA00022840"/>
    </source>
</evidence>
<evidence type="ECO:0000256" key="3">
    <source>
        <dbReference type="ARBA" id="ARBA00022679"/>
    </source>
</evidence>
<accession>A0A644TJ72</accession>
<dbReference type="InterPro" id="IPR003136">
    <property type="entry name" value="Cytidylate_kin"/>
</dbReference>
<evidence type="ECO:0000256" key="8">
    <source>
        <dbReference type="ARBA" id="ARBA00048478"/>
    </source>
</evidence>
<dbReference type="NCBIfam" id="TIGR00017">
    <property type="entry name" value="cmk"/>
    <property type="match status" value="1"/>
</dbReference>
<evidence type="ECO:0000313" key="10">
    <source>
        <dbReference type="EMBL" id="MPL66477.1"/>
    </source>
</evidence>
<proteinExistence type="inferred from homology"/>
<reference evidence="10" key="1">
    <citation type="submission" date="2019-08" db="EMBL/GenBank/DDBJ databases">
        <authorList>
            <person name="Kucharzyk K."/>
            <person name="Murdoch R.W."/>
            <person name="Higgins S."/>
            <person name="Loffler F."/>
        </authorList>
    </citation>
    <scope>NUCLEOTIDE SEQUENCE</scope>
</reference>
<gene>
    <name evidence="10" type="primary">cmk_4</name>
    <name evidence="10" type="ORF">SDC9_12155</name>
</gene>
<dbReference type="AlphaFoldDB" id="A0A644TJ72"/>
<dbReference type="EC" id="2.7.4.25" evidence="2"/>
<dbReference type="Pfam" id="PF02224">
    <property type="entry name" value="Cytidylate_kin"/>
    <property type="match status" value="1"/>
</dbReference>
<dbReference type="EMBL" id="VSSQ01000032">
    <property type="protein sequence ID" value="MPL66477.1"/>
    <property type="molecule type" value="Genomic_DNA"/>
</dbReference>
<evidence type="ECO:0000256" key="7">
    <source>
        <dbReference type="ARBA" id="ARBA00047615"/>
    </source>
</evidence>
<evidence type="ECO:0000256" key="1">
    <source>
        <dbReference type="ARBA" id="ARBA00009427"/>
    </source>
</evidence>
<organism evidence="10">
    <name type="scientific">bioreactor metagenome</name>
    <dbReference type="NCBI Taxonomy" id="1076179"/>
    <lineage>
        <taxon>unclassified sequences</taxon>
        <taxon>metagenomes</taxon>
        <taxon>ecological metagenomes</taxon>
    </lineage>
</organism>
<dbReference type="InterPro" id="IPR027417">
    <property type="entry name" value="P-loop_NTPase"/>
</dbReference>
<comment type="caution">
    <text evidence="10">The sequence shown here is derived from an EMBL/GenBank/DDBJ whole genome shotgun (WGS) entry which is preliminary data.</text>
</comment>
<name>A0A644TJ72_9ZZZZ</name>
<dbReference type="SUPFAM" id="SSF52540">
    <property type="entry name" value="P-loop containing nucleoside triphosphate hydrolases"/>
    <property type="match status" value="1"/>
</dbReference>
<dbReference type="GO" id="GO:0005524">
    <property type="term" value="F:ATP binding"/>
    <property type="evidence" value="ECO:0007669"/>
    <property type="project" value="UniProtKB-KW"/>
</dbReference>